<feature type="signal peptide" evidence="2">
    <location>
        <begin position="1"/>
        <end position="31"/>
    </location>
</feature>
<accession>A0A0S2LUN5</accession>
<dbReference type="Proteomes" id="UP000059574">
    <property type="component" value="Chromosome"/>
</dbReference>
<keyword evidence="2" id="KW-0732">Signal</keyword>
<evidence type="ECO:0000256" key="1">
    <source>
        <dbReference type="SAM" id="MobiDB-lite"/>
    </source>
</evidence>
<feature type="compositionally biased region" description="Basic and acidic residues" evidence="1">
    <location>
        <begin position="269"/>
        <end position="282"/>
    </location>
</feature>
<reference evidence="4 5" key="2">
    <citation type="journal article" date="2016" name="J. Biotechnol.">
        <title>Complete genome sequence of Arthrobacter alpinus ERGS4:06, a yellow pigmented bacterium tolerant to cold and radiations isolated from Sikkim Himalaya.</title>
        <authorList>
            <person name="Kumar R."/>
            <person name="Singh D."/>
            <person name="Swarnkar M.K."/>
            <person name="Singh A.K."/>
            <person name="Kumar S."/>
        </authorList>
    </citation>
    <scope>NUCLEOTIDE SEQUENCE [LARGE SCALE GENOMIC DNA]</scope>
    <source>
        <strain evidence="4 5">ERGS4:06</strain>
    </source>
</reference>
<feature type="domain" description="LTD" evidence="3">
    <location>
        <begin position="59"/>
        <end position="209"/>
    </location>
</feature>
<name>A0A0S2LUN5_9MICC</name>
<evidence type="ECO:0000313" key="5">
    <source>
        <dbReference type="Proteomes" id="UP000059574"/>
    </source>
</evidence>
<organism evidence="4 5">
    <name type="scientific">Arthrobacter alpinus</name>
    <dbReference type="NCBI Taxonomy" id="656366"/>
    <lineage>
        <taxon>Bacteria</taxon>
        <taxon>Bacillati</taxon>
        <taxon>Actinomycetota</taxon>
        <taxon>Actinomycetes</taxon>
        <taxon>Micrococcales</taxon>
        <taxon>Micrococcaceae</taxon>
        <taxon>Arthrobacter</taxon>
    </lineage>
</organism>
<sequence>MTSNNFYKAGLGAALALGLAVAPLAISPALANDGPTPTETTAAASTEAAAKQSPTADPSPTLAAAPAAPLAAAPAPANVIINEAYVNGGSANATYKNKFVELYNPTAADINLSGWSLQYRSGTGLAAPTGLTPLSGTIKANDYFLIKGNSNGDAGLELPATDADSSGFAFAGGGGTLILSNQATKLPANLATGSLTGTAGVVDLLGFGTSNTFETAASSAASVTNSLNRSNFADTDNNSLDFTRATPTPPAPRAQASRPLPRRCRYQNHRRDPGRGRQEPPRRIHRHHQGQGHRRLPHRRIQRLLYPDPRDRWRSGHGNPQGLRWHLRLFTRDRG</sequence>
<feature type="region of interest" description="Disordered" evidence="1">
    <location>
        <begin position="223"/>
        <end position="300"/>
    </location>
</feature>
<protein>
    <recommendedName>
        <fullName evidence="3">LTD domain-containing protein</fullName>
    </recommendedName>
</protein>
<evidence type="ECO:0000313" key="4">
    <source>
        <dbReference type="EMBL" id="ALO65210.1"/>
    </source>
</evidence>
<reference evidence="5" key="1">
    <citation type="submission" date="2015-11" db="EMBL/GenBank/DDBJ databases">
        <authorList>
            <person name="Kumar R."/>
            <person name="Singh D."/>
            <person name="Swarnkar M.K."/>
            <person name="Singh A.K."/>
            <person name="Kumar S."/>
        </authorList>
    </citation>
    <scope>NUCLEOTIDE SEQUENCE [LARGE SCALE GENOMIC DNA]</scope>
    <source>
        <strain evidence="5">ERGS4:06</strain>
    </source>
</reference>
<proteinExistence type="predicted"/>
<dbReference type="EMBL" id="CP013200">
    <property type="protein sequence ID" value="ALO65210.1"/>
    <property type="molecule type" value="Genomic_DNA"/>
</dbReference>
<dbReference type="Gene3D" id="2.60.40.1260">
    <property type="entry name" value="Lamin Tail domain"/>
    <property type="match status" value="1"/>
</dbReference>
<dbReference type="Pfam" id="PF00932">
    <property type="entry name" value="LTD"/>
    <property type="match status" value="1"/>
</dbReference>
<feature type="compositionally biased region" description="Polar residues" evidence="1">
    <location>
        <begin position="227"/>
        <end position="241"/>
    </location>
</feature>
<dbReference type="InterPro" id="IPR036415">
    <property type="entry name" value="Lamin_tail_dom_sf"/>
</dbReference>
<evidence type="ECO:0000259" key="3">
    <source>
        <dbReference type="PROSITE" id="PS51841"/>
    </source>
</evidence>
<feature type="region of interest" description="Disordered" evidence="1">
    <location>
        <begin position="31"/>
        <end position="63"/>
    </location>
</feature>
<feature type="compositionally biased region" description="Basic residues" evidence="1">
    <location>
        <begin position="283"/>
        <end position="300"/>
    </location>
</feature>
<gene>
    <name evidence="4" type="ORF">AS189_00290</name>
</gene>
<dbReference type="AlphaFoldDB" id="A0A0S2LUN5"/>
<dbReference type="InterPro" id="IPR001322">
    <property type="entry name" value="Lamin_tail_dom"/>
</dbReference>
<dbReference type="PROSITE" id="PS51841">
    <property type="entry name" value="LTD"/>
    <property type="match status" value="1"/>
</dbReference>
<dbReference type="SUPFAM" id="SSF74853">
    <property type="entry name" value="Lamin A/C globular tail domain"/>
    <property type="match status" value="1"/>
</dbReference>
<evidence type="ECO:0000256" key="2">
    <source>
        <dbReference type="SAM" id="SignalP"/>
    </source>
</evidence>
<feature type="chain" id="PRO_5006602173" description="LTD domain-containing protein" evidence="2">
    <location>
        <begin position="32"/>
        <end position="335"/>
    </location>
</feature>
<feature type="compositionally biased region" description="Low complexity" evidence="1">
    <location>
        <begin position="35"/>
        <end position="63"/>
    </location>
</feature>